<keyword evidence="2" id="KW-0175">Coiled coil</keyword>
<proteinExistence type="predicted"/>
<dbReference type="Proteomes" id="UP000229307">
    <property type="component" value="Unassembled WGS sequence"/>
</dbReference>
<dbReference type="SUPFAM" id="SSF51261">
    <property type="entry name" value="Duplicated hybrid motif"/>
    <property type="match status" value="1"/>
</dbReference>
<dbReference type="PANTHER" id="PTHR21666">
    <property type="entry name" value="PEPTIDASE-RELATED"/>
    <property type="match status" value="1"/>
</dbReference>
<evidence type="ECO:0000313" key="5">
    <source>
        <dbReference type="EMBL" id="PIZ17590.1"/>
    </source>
</evidence>
<evidence type="ECO:0000256" key="2">
    <source>
        <dbReference type="SAM" id="Coils"/>
    </source>
</evidence>
<feature type="coiled-coil region" evidence="2">
    <location>
        <begin position="20"/>
        <end position="78"/>
    </location>
</feature>
<dbReference type="InterPro" id="IPR016047">
    <property type="entry name" value="M23ase_b-sheet_dom"/>
</dbReference>
<dbReference type="Pfam" id="PF01551">
    <property type="entry name" value="Peptidase_M23"/>
    <property type="match status" value="1"/>
</dbReference>
<feature type="region of interest" description="Disordered" evidence="3">
    <location>
        <begin position="189"/>
        <end position="208"/>
    </location>
</feature>
<comment type="caution">
    <text evidence="5">The sequence shown here is derived from an EMBL/GenBank/DDBJ whole genome shotgun (WGS) entry which is preliminary data.</text>
</comment>
<keyword evidence="1" id="KW-0732">Signal</keyword>
<dbReference type="EMBL" id="PFMR01000105">
    <property type="protein sequence ID" value="PIZ17590.1"/>
    <property type="molecule type" value="Genomic_DNA"/>
</dbReference>
<dbReference type="GO" id="GO:0004222">
    <property type="term" value="F:metalloendopeptidase activity"/>
    <property type="evidence" value="ECO:0007669"/>
    <property type="project" value="TreeGrafter"/>
</dbReference>
<dbReference type="AlphaFoldDB" id="A0A2M7SDP9"/>
<feature type="domain" description="M23ase beta-sheet core" evidence="4">
    <location>
        <begin position="285"/>
        <end position="372"/>
    </location>
</feature>
<feature type="compositionally biased region" description="Basic and acidic residues" evidence="3">
    <location>
        <begin position="189"/>
        <end position="202"/>
    </location>
</feature>
<dbReference type="Gene3D" id="2.70.70.10">
    <property type="entry name" value="Glucose Permease (Domain IIA)"/>
    <property type="match status" value="1"/>
</dbReference>
<evidence type="ECO:0000259" key="4">
    <source>
        <dbReference type="Pfam" id="PF01551"/>
    </source>
</evidence>
<dbReference type="PANTHER" id="PTHR21666:SF289">
    <property type="entry name" value="L-ALA--D-GLU ENDOPEPTIDASE"/>
    <property type="match status" value="1"/>
</dbReference>
<dbReference type="Gene3D" id="6.10.250.3150">
    <property type="match status" value="1"/>
</dbReference>
<evidence type="ECO:0000313" key="6">
    <source>
        <dbReference type="Proteomes" id="UP000229307"/>
    </source>
</evidence>
<dbReference type="InterPro" id="IPR011055">
    <property type="entry name" value="Dup_hybrid_motif"/>
</dbReference>
<evidence type="ECO:0000256" key="1">
    <source>
        <dbReference type="ARBA" id="ARBA00022729"/>
    </source>
</evidence>
<dbReference type="InterPro" id="IPR050570">
    <property type="entry name" value="Cell_wall_metabolism_enzyme"/>
</dbReference>
<organism evidence="5 6">
    <name type="scientific">Candidatus Desantisbacteria bacterium CG_4_10_14_0_8_um_filter_48_22</name>
    <dbReference type="NCBI Taxonomy" id="1974543"/>
    <lineage>
        <taxon>Bacteria</taxon>
        <taxon>Candidatus Desantisiibacteriota</taxon>
    </lineage>
</organism>
<protein>
    <recommendedName>
        <fullName evidence="4">M23ase beta-sheet core domain-containing protein</fullName>
    </recommendedName>
</protein>
<evidence type="ECO:0000256" key="3">
    <source>
        <dbReference type="SAM" id="MobiDB-lite"/>
    </source>
</evidence>
<name>A0A2M7SDP9_9BACT</name>
<sequence length="379" mass="43234">MRKIFFLLMVAVMAARFCGGDELQEKKDKLSLIKEQLKVEKEKEQKLQLKEKNEKKALEETKKNLVEVLKEVDRYKGQVRDKKGKLVTTKDTLQKKSRELTDYQALVSARMDTFYRKSLLLSVSEGLDGLFQLRNFSFIFNAFRTILEQDAAGVFRIENEKKKVEVKKSSLEKEVKVLSSSLSVKNKEKSQVETAKKEKEKTVNSVRNELSRSIEKQRQLSKEAASLQKMIETLLVDSGVPKKTLDREAVLFEREKDKLPWPVAKGKITGPFGWNSSEKYPTPIFNSGIDIEVEGTQNVMAVSKGKIMFSGVFRSYGNMVIIDHGGGYSSVYSGLKEVYAKTDKTTEKESIIGTVSSSFHFEMRKDAKPIDPLDWLKNK</sequence>
<dbReference type="CDD" id="cd12797">
    <property type="entry name" value="M23_peptidase"/>
    <property type="match status" value="1"/>
</dbReference>
<gene>
    <name evidence="5" type="ORF">COY52_03960</name>
</gene>
<accession>A0A2M7SDP9</accession>
<reference evidence="6" key="1">
    <citation type="submission" date="2017-09" db="EMBL/GenBank/DDBJ databases">
        <title>Depth-based differentiation of microbial function through sediment-hosted aquifers and enrichment of novel symbionts in the deep terrestrial subsurface.</title>
        <authorList>
            <person name="Probst A.J."/>
            <person name="Ladd B."/>
            <person name="Jarett J.K."/>
            <person name="Geller-Mcgrath D.E."/>
            <person name="Sieber C.M.K."/>
            <person name="Emerson J.B."/>
            <person name="Anantharaman K."/>
            <person name="Thomas B.C."/>
            <person name="Malmstrom R."/>
            <person name="Stieglmeier M."/>
            <person name="Klingl A."/>
            <person name="Woyke T."/>
            <person name="Ryan C.M."/>
            <person name="Banfield J.F."/>
        </authorList>
    </citation>
    <scope>NUCLEOTIDE SEQUENCE [LARGE SCALE GENOMIC DNA]</scope>
</reference>